<dbReference type="EMBL" id="QWIJ01000878">
    <property type="protein sequence ID" value="RMX78041.1"/>
    <property type="molecule type" value="Genomic_DNA"/>
</dbReference>
<keyword evidence="1" id="KW-0472">Membrane</keyword>
<dbReference type="Proteomes" id="UP000282582">
    <property type="component" value="Unassembled WGS sequence"/>
</dbReference>
<feature type="transmembrane region" description="Helical" evidence="1">
    <location>
        <begin position="158"/>
        <end position="179"/>
    </location>
</feature>
<dbReference type="InterPro" id="IPR057514">
    <property type="entry name" value="NTF2_SigF"/>
</dbReference>
<evidence type="ECO:0000256" key="1">
    <source>
        <dbReference type="SAM" id="Phobius"/>
    </source>
</evidence>
<name>A0A3M6WHU8_HORWE</name>
<evidence type="ECO:0000259" key="2">
    <source>
        <dbReference type="Pfam" id="PF24840"/>
    </source>
</evidence>
<reference evidence="5 6" key="1">
    <citation type="journal article" date="2018" name="BMC Genomics">
        <title>Genomic evidence for intraspecific hybridization in a clonal and extremely halotolerant yeast.</title>
        <authorList>
            <person name="Gostincar C."/>
            <person name="Stajich J.E."/>
            <person name="Zupancic J."/>
            <person name="Zalar P."/>
            <person name="Gunde-Cimerman N."/>
        </authorList>
    </citation>
    <scope>NUCLEOTIDE SEQUENCE [LARGE SCALE GENOMIC DNA]</scope>
    <source>
        <strain evidence="4 6">EXF-6654</strain>
        <strain evidence="3 5">EXF-6656</strain>
    </source>
</reference>
<comment type="caution">
    <text evidence="3">The sequence shown here is derived from an EMBL/GenBank/DDBJ whole genome shotgun (WGS) entry which is preliminary data.</text>
</comment>
<gene>
    <name evidence="4" type="ORF">D0868_09265</name>
    <name evidence="3" type="ORF">D0869_09396</name>
</gene>
<sequence>MDDPIQEITPVVHLLTQGSPQEQEDAINKYFTPDASFTHPFCQTWSFNGSRQLIHSIFKWYKIMSPKIDLQVNSVAYDEANLTLYLNITQTFAIWFIPFHRSPVNLTTVLQLVRSPSSSQSSSSNKYLIKSQNDLYQVDQFVRFFLPWGIGTTLISLWHAWATFFCVVLAWLFVPFLRLEQAWAERRTRGAAETGLMRTVDRIEEVRMRGFGGRDGEVAREEEDAAETLEDIAGRVRVSGRETDAEVRKLMGFGSEGAGDKTQFGSMQVVRPN</sequence>
<evidence type="ECO:0000313" key="4">
    <source>
        <dbReference type="EMBL" id="RMX99954.1"/>
    </source>
</evidence>
<proteinExistence type="predicted"/>
<dbReference type="AlphaFoldDB" id="A0A3M6WHU8"/>
<evidence type="ECO:0000313" key="6">
    <source>
        <dbReference type="Proteomes" id="UP000282582"/>
    </source>
</evidence>
<protein>
    <recommendedName>
        <fullName evidence="2">SigF-like NTF2-like domain-containing protein</fullName>
    </recommendedName>
</protein>
<organism evidence="3 5">
    <name type="scientific">Hortaea werneckii</name>
    <name type="common">Black yeast</name>
    <name type="synonym">Cladosporium werneckii</name>
    <dbReference type="NCBI Taxonomy" id="91943"/>
    <lineage>
        <taxon>Eukaryota</taxon>
        <taxon>Fungi</taxon>
        <taxon>Dikarya</taxon>
        <taxon>Ascomycota</taxon>
        <taxon>Pezizomycotina</taxon>
        <taxon>Dothideomycetes</taxon>
        <taxon>Dothideomycetidae</taxon>
        <taxon>Mycosphaerellales</taxon>
        <taxon>Teratosphaeriaceae</taxon>
        <taxon>Hortaea</taxon>
    </lineage>
</organism>
<dbReference type="PANTHER" id="PTHR35393:SF1">
    <property type="entry name" value="SNOAL-LIKE DOMAIN-CONTAINING PROTEIN"/>
    <property type="match status" value="1"/>
</dbReference>
<dbReference type="Pfam" id="PF24840">
    <property type="entry name" value="NTF2_SigF"/>
    <property type="match status" value="1"/>
</dbReference>
<keyword evidence="1" id="KW-0812">Transmembrane</keyword>
<dbReference type="PANTHER" id="PTHR35393">
    <property type="entry name" value="CHROMOSOME 1, WHOLE GENOME SHOTGUN SEQUENCE"/>
    <property type="match status" value="1"/>
</dbReference>
<evidence type="ECO:0000313" key="5">
    <source>
        <dbReference type="Proteomes" id="UP000281245"/>
    </source>
</evidence>
<keyword evidence="1" id="KW-1133">Transmembrane helix</keyword>
<feature type="domain" description="SigF-like NTF2-like" evidence="2">
    <location>
        <begin position="1"/>
        <end position="173"/>
    </location>
</feature>
<dbReference type="Proteomes" id="UP000281245">
    <property type="component" value="Unassembled WGS sequence"/>
</dbReference>
<accession>A0A3M6WHU8</accession>
<dbReference type="OrthoDB" id="2344312at2759"/>
<dbReference type="EMBL" id="QWIK01000874">
    <property type="protein sequence ID" value="RMX99954.1"/>
    <property type="molecule type" value="Genomic_DNA"/>
</dbReference>
<evidence type="ECO:0000313" key="3">
    <source>
        <dbReference type="EMBL" id="RMX78041.1"/>
    </source>
</evidence>